<dbReference type="EC" id="3.1.4.58" evidence="2"/>
<organism evidence="4 5">
    <name type="scientific">Nitrospira tepida</name>
    <dbReference type="NCBI Taxonomy" id="2973512"/>
    <lineage>
        <taxon>Bacteria</taxon>
        <taxon>Pseudomonadati</taxon>
        <taxon>Nitrospirota</taxon>
        <taxon>Nitrospiria</taxon>
        <taxon>Nitrospirales</taxon>
        <taxon>Nitrospiraceae</taxon>
        <taxon>Nitrospira</taxon>
    </lineage>
</organism>
<evidence type="ECO:0000313" key="4">
    <source>
        <dbReference type="EMBL" id="CAI4032750.1"/>
    </source>
</evidence>
<dbReference type="Proteomes" id="UP001179121">
    <property type="component" value="Chromosome"/>
</dbReference>
<feature type="short sequence motif" description="HXTX 1" evidence="2">
    <location>
        <begin position="48"/>
        <end position="51"/>
    </location>
</feature>
<name>A0AA86N1C2_9BACT</name>
<dbReference type="Gene3D" id="3.90.1140.10">
    <property type="entry name" value="Cyclic phosphodiesterase"/>
    <property type="match status" value="1"/>
</dbReference>
<feature type="domain" description="Phosphoesterase HXTX" evidence="3">
    <location>
        <begin position="31"/>
        <end position="99"/>
    </location>
</feature>
<dbReference type="EMBL" id="OX365700">
    <property type="protein sequence ID" value="CAI4032750.1"/>
    <property type="molecule type" value="Genomic_DNA"/>
</dbReference>
<evidence type="ECO:0000313" key="5">
    <source>
        <dbReference type="Proteomes" id="UP001179121"/>
    </source>
</evidence>
<keyword evidence="5" id="KW-1185">Reference proteome</keyword>
<feature type="short sequence motif" description="HXTX 2" evidence="2">
    <location>
        <begin position="141"/>
        <end position="144"/>
    </location>
</feature>
<dbReference type="SUPFAM" id="SSF55144">
    <property type="entry name" value="LigT-like"/>
    <property type="match status" value="1"/>
</dbReference>
<dbReference type="InterPro" id="IPR009097">
    <property type="entry name" value="Cyclic_Pdiesterase"/>
</dbReference>
<dbReference type="GO" id="GO:0008664">
    <property type="term" value="F:RNA 2',3'-cyclic 3'-phosphodiesterase activity"/>
    <property type="evidence" value="ECO:0007669"/>
    <property type="project" value="UniProtKB-EC"/>
</dbReference>
<feature type="active site" description="Proton acceptor" evidence="2">
    <location>
        <position position="141"/>
    </location>
</feature>
<feature type="active site" description="Proton donor" evidence="2">
    <location>
        <position position="48"/>
    </location>
</feature>
<dbReference type="KEGG" id="nti:DNFV4_03180"/>
<dbReference type="AlphaFoldDB" id="A0AA86N1C2"/>
<dbReference type="PANTHER" id="PTHR35561:SF1">
    <property type="entry name" value="RNA 2',3'-CYCLIC PHOSPHODIESTERASE"/>
    <property type="match status" value="1"/>
</dbReference>
<comment type="function">
    <text evidence="2">Hydrolyzes RNA 2',3'-cyclic phosphodiester to an RNA 2'-phosphomonoester.</text>
</comment>
<protein>
    <recommendedName>
        <fullName evidence="2">RNA 2',3'-cyclic phosphodiesterase</fullName>
        <shortName evidence="2">RNA 2',3'-CPDase</shortName>
        <ecNumber evidence="2">3.1.4.58</ecNumber>
    </recommendedName>
</protein>
<dbReference type="Pfam" id="PF02834">
    <property type="entry name" value="LigT_PEase"/>
    <property type="match status" value="2"/>
</dbReference>
<evidence type="ECO:0000259" key="3">
    <source>
        <dbReference type="Pfam" id="PF02834"/>
    </source>
</evidence>
<dbReference type="PANTHER" id="PTHR35561">
    <property type="entry name" value="RNA 2',3'-CYCLIC PHOSPHODIESTERASE"/>
    <property type="match status" value="1"/>
</dbReference>
<sequence>MIRAFLAVELTDDLRRSVALVQQEVRRRIEGAGRRGSRITWVKPAALHLTIKFLGDTGEQMVESLREALTQALGGRRELSVPLERVGGFPRAQSPRVLWVGPGEEWERSEDCAEAVAWQRSVDEGCRPFGFAPETKSFSPHLTIARIKEGERQVGQALANSGLLDRPLEMGHLVLNGLSLIKSELRPEGPSYTKLWAVQVGERSGSAEGR</sequence>
<keyword evidence="1 2" id="KW-0378">Hydrolase</keyword>
<comment type="catalytic activity">
    <reaction evidence="2">
        <text>a 3'-end 2',3'-cyclophospho-ribonucleotide-RNA + H2O = a 3'-end 2'-phospho-ribonucleotide-RNA + H(+)</text>
        <dbReference type="Rhea" id="RHEA:11828"/>
        <dbReference type="Rhea" id="RHEA-COMP:10464"/>
        <dbReference type="Rhea" id="RHEA-COMP:17353"/>
        <dbReference type="ChEBI" id="CHEBI:15377"/>
        <dbReference type="ChEBI" id="CHEBI:15378"/>
        <dbReference type="ChEBI" id="CHEBI:83064"/>
        <dbReference type="ChEBI" id="CHEBI:173113"/>
        <dbReference type="EC" id="3.1.4.58"/>
    </reaction>
</comment>
<reference evidence="4" key="1">
    <citation type="submission" date="2022-10" db="EMBL/GenBank/DDBJ databases">
        <authorList>
            <person name="Koch H."/>
        </authorList>
    </citation>
    <scope>NUCLEOTIDE SEQUENCE</scope>
    <source>
        <strain evidence="4">DNF</strain>
    </source>
</reference>
<proteinExistence type="inferred from homology"/>
<dbReference type="GO" id="GO:0004113">
    <property type="term" value="F:2',3'-cyclic-nucleotide 3'-phosphodiesterase activity"/>
    <property type="evidence" value="ECO:0007669"/>
    <property type="project" value="InterPro"/>
</dbReference>
<evidence type="ECO:0000256" key="1">
    <source>
        <dbReference type="ARBA" id="ARBA00022801"/>
    </source>
</evidence>
<evidence type="ECO:0000256" key="2">
    <source>
        <dbReference type="HAMAP-Rule" id="MF_01940"/>
    </source>
</evidence>
<dbReference type="InterPro" id="IPR004175">
    <property type="entry name" value="RNA_CPDase"/>
</dbReference>
<gene>
    <name evidence="4" type="ORF">DNFV4_03180</name>
</gene>
<dbReference type="InterPro" id="IPR014051">
    <property type="entry name" value="Phosphoesterase_HXTX"/>
</dbReference>
<feature type="domain" description="Phosphoesterase HXTX" evidence="3">
    <location>
        <begin position="114"/>
        <end position="191"/>
    </location>
</feature>
<dbReference type="NCBIfam" id="TIGR02258">
    <property type="entry name" value="2_5_ligase"/>
    <property type="match status" value="1"/>
</dbReference>
<accession>A0AA86N1C2</accession>
<dbReference type="HAMAP" id="MF_01940">
    <property type="entry name" value="RNA_CPDase"/>
    <property type="match status" value="1"/>
</dbReference>
<comment type="similarity">
    <text evidence="2">Belongs to the 2H phosphoesterase superfamily. ThpR family.</text>
</comment>